<dbReference type="RefSeq" id="WP_212684185.1">
    <property type="nucleotide sequence ID" value="NZ_JAGSPM010000005.1"/>
</dbReference>
<evidence type="ECO:0000313" key="3">
    <source>
        <dbReference type="Proteomes" id="UP000680158"/>
    </source>
</evidence>
<keyword evidence="1" id="KW-0472">Membrane</keyword>
<gene>
    <name evidence="2" type="ORF">KDM92_09875</name>
</gene>
<keyword evidence="1" id="KW-0812">Transmembrane</keyword>
<name>A0A941DDU2_9BURK</name>
<keyword evidence="1" id="KW-1133">Transmembrane helix</keyword>
<reference evidence="2 3" key="1">
    <citation type="submission" date="2021-04" db="EMBL/GenBank/DDBJ databases">
        <title>novel species isolated from subtropical streams in China.</title>
        <authorList>
            <person name="Lu H."/>
        </authorList>
    </citation>
    <scope>NUCLEOTIDE SEQUENCE [LARGE SCALE GENOMIC DNA]</scope>
    <source>
        <strain evidence="2 3">BYS107W</strain>
    </source>
</reference>
<comment type="caution">
    <text evidence="2">The sequence shown here is derived from an EMBL/GenBank/DDBJ whole genome shotgun (WGS) entry which is preliminary data.</text>
</comment>
<organism evidence="2 3">
    <name type="scientific">Undibacterium baiyunense</name>
    <dbReference type="NCBI Taxonomy" id="2828731"/>
    <lineage>
        <taxon>Bacteria</taxon>
        <taxon>Pseudomonadati</taxon>
        <taxon>Pseudomonadota</taxon>
        <taxon>Betaproteobacteria</taxon>
        <taxon>Burkholderiales</taxon>
        <taxon>Oxalobacteraceae</taxon>
        <taxon>Undibacterium</taxon>
    </lineage>
</organism>
<accession>A0A941DDU2</accession>
<evidence type="ECO:0000313" key="2">
    <source>
        <dbReference type="EMBL" id="MBR7746889.1"/>
    </source>
</evidence>
<proteinExistence type="predicted"/>
<protein>
    <recommendedName>
        <fullName evidence="4">PH domain-containing protein</fullName>
    </recommendedName>
</protein>
<dbReference type="NCBIfam" id="NF041635">
    <property type="entry name" value="STM3941_fam"/>
    <property type="match status" value="1"/>
</dbReference>
<keyword evidence="3" id="KW-1185">Reference proteome</keyword>
<dbReference type="AlphaFoldDB" id="A0A941DDU2"/>
<sequence>MESVEISLKKGKLTFLWLALMGGIIFMGWWFLTSGQEANVSGLRLFHIAMGTLLLLIAATILPFGLRLVSKTPGLIIDKNGLTDHSATWQNGFVAWSDIKAIEVAQPEQTAMMFIVLFDPEKYLQSRTKIRRVLASTGDRFGYPSAFGIVVGNLNIEFDELVKVVEQYWGDYHQRSNVSRNSTEEVSV</sequence>
<dbReference type="EMBL" id="JAGSPM010000005">
    <property type="protein sequence ID" value="MBR7746889.1"/>
    <property type="molecule type" value="Genomic_DNA"/>
</dbReference>
<feature type="transmembrane region" description="Helical" evidence="1">
    <location>
        <begin position="12"/>
        <end position="32"/>
    </location>
</feature>
<feature type="transmembrane region" description="Helical" evidence="1">
    <location>
        <begin position="44"/>
        <end position="66"/>
    </location>
</feature>
<evidence type="ECO:0000256" key="1">
    <source>
        <dbReference type="SAM" id="Phobius"/>
    </source>
</evidence>
<dbReference type="Proteomes" id="UP000680158">
    <property type="component" value="Unassembled WGS sequence"/>
</dbReference>
<evidence type="ECO:0008006" key="4">
    <source>
        <dbReference type="Google" id="ProtNLM"/>
    </source>
</evidence>
<dbReference type="InterPro" id="IPR048136">
    <property type="entry name" value="STM3941-like"/>
</dbReference>